<proteinExistence type="predicted"/>
<organism evidence="3 4">
    <name type="scientific">Rotaria magnacalcarata</name>
    <dbReference type="NCBI Taxonomy" id="392030"/>
    <lineage>
        <taxon>Eukaryota</taxon>
        <taxon>Metazoa</taxon>
        <taxon>Spiralia</taxon>
        <taxon>Gnathifera</taxon>
        <taxon>Rotifera</taxon>
        <taxon>Eurotatoria</taxon>
        <taxon>Bdelloidea</taxon>
        <taxon>Philodinida</taxon>
        <taxon>Philodinidae</taxon>
        <taxon>Rotaria</taxon>
    </lineage>
</organism>
<protein>
    <submittedName>
        <fullName evidence="3">Uncharacterized protein</fullName>
    </submittedName>
</protein>
<keyword evidence="2" id="KW-0472">Membrane</keyword>
<name>A0A816ZLU3_9BILA</name>
<keyword evidence="2" id="KW-1133">Transmembrane helix</keyword>
<feature type="compositionally biased region" description="Basic and acidic residues" evidence="1">
    <location>
        <begin position="1"/>
        <end position="23"/>
    </location>
</feature>
<accession>A0A816ZLU3</accession>
<feature type="region of interest" description="Disordered" evidence="1">
    <location>
        <begin position="1"/>
        <end position="29"/>
    </location>
</feature>
<reference evidence="3" key="1">
    <citation type="submission" date="2021-02" db="EMBL/GenBank/DDBJ databases">
        <authorList>
            <person name="Nowell W R."/>
        </authorList>
    </citation>
    <scope>NUCLEOTIDE SEQUENCE</scope>
</reference>
<evidence type="ECO:0000313" key="4">
    <source>
        <dbReference type="Proteomes" id="UP000663856"/>
    </source>
</evidence>
<dbReference type="Proteomes" id="UP000663856">
    <property type="component" value="Unassembled WGS sequence"/>
</dbReference>
<dbReference type="AlphaFoldDB" id="A0A816ZLU3"/>
<evidence type="ECO:0000256" key="2">
    <source>
        <dbReference type="SAM" id="Phobius"/>
    </source>
</evidence>
<evidence type="ECO:0000313" key="3">
    <source>
        <dbReference type="EMBL" id="CAF2199758.1"/>
    </source>
</evidence>
<evidence type="ECO:0000256" key="1">
    <source>
        <dbReference type="SAM" id="MobiDB-lite"/>
    </source>
</evidence>
<feature type="transmembrane region" description="Helical" evidence="2">
    <location>
        <begin position="96"/>
        <end position="118"/>
    </location>
</feature>
<keyword evidence="2" id="KW-0812">Transmembrane</keyword>
<comment type="caution">
    <text evidence="3">The sequence shown here is derived from an EMBL/GenBank/DDBJ whole genome shotgun (WGS) entry which is preliminary data.</text>
</comment>
<gene>
    <name evidence="3" type="ORF">WKI299_LOCUS34430</name>
</gene>
<sequence>MKEKSSPVSKSEKNNTGTSKDDDIGSVQSEMKTLQTMNDDIKIDKVSELVDDEIQRETILIVDGKEESNKTKSDDGIFNRLYPFGLLNESKTLLKITIPFAFGNVLQSWFISFVSLVFMGRLGLMERNACALALSTYVLIGNSLMLGNRSFEQKIEF</sequence>
<dbReference type="EMBL" id="CAJNRF010016413">
    <property type="protein sequence ID" value="CAF2199758.1"/>
    <property type="molecule type" value="Genomic_DNA"/>
</dbReference>